<reference evidence="3" key="2">
    <citation type="submission" date="2021-04" db="EMBL/GenBank/DDBJ databases">
        <title>Complete Genome and methylome analysis of Thiothrix fructosivorans ATCC 49748.</title>
        <authorList>
            <person name="Fomenkov A."/>
            <person name="Sun L."/>
            <person name="Vincze T."/>
            <person name="Grabovich M.Y."/>
            <person name="Roberts R.J."/>
        </authorList>
    </citation>
    <scope>NUCLEOTIDE SEQUENCE</scope>
    <source>
        <strain evidence="3">ATCC 49748</strain>
    </source>
</reference>
<evidence type="ECO:0000313" key="3">
    <source>
        <dbReference type="EMBL" id="QTX11436.1"/>
    </source>
</evidence>
<feature type="signal peptide" evidence="1">
    <location>
        <begin position="1"/>
        <end position="28"/>
    </location>
</feature>
<evidence type="ECO:0000313" key="4">
    <source>
        <dbReference type="Proteomes" id="UP000664466"/>
    </source>
</evidence>
<dbReference type="EMBL" id="JAFMPM010000006">
    <property type="protein sequence ID" value="MBO0613123.1"/>
    <property type="molecule type" value="Genomic_DNA"/>
</dbReference>
<keyword evidence="1" id="KW-0732">Signal</keyword>
<accession>A0A8B0SJC5</accession>
<keyword evidence="4" id="KW-1185">Reference proteome</keyword>
<protein>
    <submittedName>
        <fullName evidence="3">Cadherin</fullName>
    </submittedName>
</protein>
<organism evidence="3">
    <name type="scientific">Thiothrix fructosivorans</name>
    <dbReference type="NCBI Taxonomy" id="111770"/>
    <lineage>
        <taxon>Bacteria</taxon>
        <taxon>Pseudomonadati</taxon>
        <taxon>Pseudomonadota</taxon>
        <taxon>Gammaproteobacteria</taxon>
        <taxon>Thiotrichales</taxon>
        <taxon>Thiotrichaceae</taxon>
        <taxon>Thiothrix</taxon>
    </lineage>
</organism>
<dbReference type="EMBL" id="CP072748">
    <property type="protein sequence ID" value="QTX11436.1"/>
    <property type="molecule type" value="Genomic_DNA"/>
</dbReference>
<sequence length="212" mass="22317">MKTNQSIRHFITLAGAVALAITAGSAMAKSTAATDMAKAEAAAAAATQILSYKLALAEDGKTYQVIMKPSATPKPDISLTGQVTLKAPHDSSFKVTGLSSTVEGSNWVEASRVDAPKEDAKSDYISFSFVGLQGASARNYNWEEGKEQVIFSFQNEGGCVDGVTLMAKDDAFNTSPNSANTNPGNQFTNLGWGAVSDNHYAGNYGDTITCKK</sequence>
<name>A0A8B0SJC5_9GAMM</name>
<feature type="chain" id="PRO_5032698549" evidence="1">
    <location>
        <begin position="29"/>
        <end position="212"/>
    </location>
</feature>
<dbReference type="PROSITE" id="PS51318">
    <property type="entry name" value="TAT"/>
    <property type="match status" value="1"/>
</dbReference>
<dbReference type="Proteomes" id="UP000664466">
    <property type="component" value="Unassembled WGS sequence"/>
</dbReference>
<evidence type="ECO:0000256" key="1">
    <source>
        <dbReference type="SAM" id="SignalP"/>
    </source>
</evidence>
<dbReference type="RefSeq" id="WP_207250852.1">
    <property type="nucleotide sequence ID" value="NZ_JAFMPM010000006.1"/>
</dbReference>
<reference evidence="2 4" key="1">
    <citation type="submission" date="2021-03" db="EMBL/GenBank/DDBJ databases">
        <title>Draft genome and methylome analysis of Thiotrix fructosivoruns ATCC 49748.</title>
        <authorList>
            <person name="Fomenkov A."/>
            <person name="Grabovich M.Y."/>
            <person name="Roberts R.J."/>
        </authorList>
    </citation>
    <scope>NUCLEOTIDE SEQUENCE [LARGE SCALE GENOMIC DNA]</scope>
    <source>
        <strain evidence="2 4">ATCC 49748</strain>
    </source>
</reference>
<gene>
    <name evidence="3" type="ORF">J1836_003510</name>
    <name evidence="2" type="ORF">J1836_09315</name>
</gene>
<evidence type="ECO:0000313" key="2">
    <source>
        <dbReference type="EMBL" id="MBO0613123.1"/>
    </source>
</evidence>
<dbReference type="AlphaFoldDB" id="A0A8B0SJC5"/>
<proteinExistence type="predicted"/>
<dbReference type="InterPro" id="IPR006311">
    <property type="entry name" value="TAT_signal"/>
</dbReference>